<dbReference type="EMBL" id="GGMS01009463">
    <property type="protein sequence ID" value="MBY78666.1"/>
    <property type="molecule type" value="Transcribed_RNA"/>
</dbReference>
<proteinExistence type="predicted"/>
<reference evidence="1" key="1">
    <citation type="submission" date="2018-04" db="EMBL/GenBank/DDBJ databases">
        <title>Transcriptome assembly of Sipha flava.</title>
        <authorList>
            <person name="Scully E.D."/>
            <person name="Geib S.M."/>
            <person name="Palmer N.A."/>
            <person name="Koch K."/>
            <person name="Bradshaw J."/>
            <person name="Heng-Moss T."/>
            <person name="Sarath G."/>
        </authorList>
    </citation>
    <scope>NUCLEOTIDE SEQUENCE</scope>
</reference>
<protein>
    <submittedName>
        <fullName evidence="1">Uncharacterized protein</fullName>
    </submittedName>
</protein>
<name>A0A2S2QLN3_9HEMI</name>
<accession>A0A2S2QLN3</accession>
<gene>
    <name evidence="1" type="ORF">g.141526</name>
</gene>
<evidence type="ECO:0000313" key="1">
    <source>
        <dbReference type="EMBL" id="MBY78666.1"/>
    </source>
</evidence>
<organism evidence="1">
    <name type="scientific">Sipha flava</name>
    <name type="common">yellow sugarcane aphid</name>
    <dbReference type="NCBI Taxonomy" id="143950"/>
    <lineage>
        <taxon>Eukaryota</taxon>
        <taxon>Metazoa</taxon>
        <taxon>Ecdysozoa</taxon>
        <taxon>Arthropoda</taxon>
        <taxon>Hexapoda</taxon>
        <taxon>Insecta</taxon>
        <taxon>Pterygota</taxon>
        <taxon>Neoptera</taxon>
        <taxon>Paraneoptera</taxon>
        <taxon>Hemiptera</taxon>
        <taxon>Sternorrhyncha</taxon>
        <taxon>Aphidomorpha</taxon>
        <taxon>Aphidoidea</taxon>
        <taxon>Aphididae</taxon>
        <taxon>Sipha</taxon>
    </lineage>
</organism>
<sequence>MIKDDKSSKTPNKNFTVDRYRVLSKTSCALGKRIVSDRPKRKKISSLCVNNNIFGYSPSIFRTRATRIPASCGTATRVVVPFLRRRCLRTQRTSRRWTRSR</sequence>
<dbReference type="AlphaFoldDB" id="A0A2S2QLN3"/>